<evidence type="ECO:0000313" key="3">
    <source>
        <dbReference type="Proteomes" id="UP000836841"/>
    </source>
</evidence>
<sequence length="298" mass="34809">MQIRHRHQISVRHQVGETTAIFPWIYNDDVEPDPSSIYVTRIERLWLSPNKPTTGCDLHQTLEEWSNHDFIGSDGWRESGDAEKELCCSVGFKVSEKVAQEDVVPLSTSTKTASLRQESQKQLSFRKQLKRLPFKFRHCEKLQLPKQSFFISNGTNNIRNSIHWRREPVTEHKHKNRKSETRRRRVFGRNRTKWRLILKQQGEGKTLRSNDENKNPAACGGISNTIRLAKEIEDEAANWFMEFIETALEKGMKKSRGPEDADVKKVPQSLILRFLYHLSEEIAVFIKQLNEFNEKINP</sequence>
<dbReference type="Pfam" id="PF21647">
    <property type="entry name" value="DUF6857"/>
    <property type="match status" value="1"/>
</dbReference>
<name>A0AAU9SR64_THLAR</name>
<dbReference type="Proteomes" id="UP000836841">
    <property type="component" value="Chromosome 6"/>
</dbReference>
<evidence type="ECO:0000313" key="2">
    <source>
        <dbReference type="EMBL" id="CAH2071308.1"/>
    </source>
</evidence>
<protein>
    <recommendedName>
        <fullName evidence="1">DUF6857 domain-containing protein</fullName>
    </recommendedName>
</protein>
<evidence type="ECO:0000259" key="1">
    <source>
        <dbReference type="Pfam" id="PF21647"/>
    </source>
</evidence>
<dbReference type="InterPro" id="IPR049172">
    <property type="entry name" value="DUF6857_pln"/>
</dbReference>
<accession>A0AAU9SR64</accession>
<organism evidence="2 3">
    <name type="scientific">Thlaspi arvense</name>
    <name type="common">Field penny-cress</name>
    <dbReference type="NCBI Taxonomy" id="13288"/>
    <lineage>
        <taxon>Eukaryota</taxon>
        <taxon>Viridiplantae</taxon>
        <taxon>Streptophyta</taxon>
        <taxon>Embryophyta</taxon>
        <taxon>Tracheophyta</taxon>
        <taxon>Spermatophyta</taxon>
        <taxon>Magnoliopsida</taxon>
        <taxon>eudicotyledons</taxon>
        <taxon>Gunneridae</taxon>
        <taxon>Pentapetalae</taxon>
        <taxon>rosids</taxon>
        <taxon>malvids</taxon>
        <taxon>Brassicales</taxon>
        <taxon>Brassicaceae</taxon>
        <taxon>Thlaspideae</taxon>
        <taxon>Thlaspi</taxon>
    </lineage>
</organism>
<dbReference type="AlphaFoldDB" id="A0AAU9SR64"/>
<feature type="domain" description="DUF6857" evidence="1">
    <location>
        <begin position="170"/>
        <end position="264"/>
    </location>
</feature>
<keyword evidence="3" id="KW-1185">Reference proteome</keyword>
<gene>
    <name evidence="2" type="ORF">TAV2_LOCUS21571</name>
</gene>
<proteinExistence type="predicted"/>
<reference evidence="2 3" key="1">
    <citation type="submission" date="2022-03" db="EMBL/GenBank/DDBJ databases">
        <authorList>
            <person name="Nunn A."/>
            <person name="Chopra R."/>
            <person name="Nunn A."/>
            <person name="Contreras Garrido A."/>
        </authorList>
    </citation>
    <scope>NUCLEOTIDE SEQUENCE [LARGE SCALE GENOMIC DNA]</scope>
</reference>
<dbReference type="EMBL" id="OU466862">
    <property type="protein sequence ID" value="CAH2071308.1"/>
    <property type="molecule type" value="Genomic_DNA"/>
</dbReference>